<dbReference type="InterPro" id="IPR007015">
    <property type="entry name" value="DNA_pol_V/MYBBP1A"/>
</dbReference>
<comment type="subcellular location">
    <subcellularLocation>
        <location evidence="1">Nucleus</location>
    </subcellularLocation>
</comment>
<reference evidence="5" key="2">
    <citation type="submission" date="2023-01" db="EMBL/GenBank/DDBJ databases">
        <authorList>
            <person name="Petersen C."/>
        </authorList>
    </citation>
    <scope>NUCLEOTIDE SEQUENCE</scope>
    <source>
        <strain evidence="5">IBT 17514</strain>
    </source>
</reference>
<dbReference type="GO" id="GO:0000182">
    <property type="term" value="F:rDNA binding"/>
    <property type="evidence" value="ECO:0007669"/>
    <property type="project" value="TreeGrafter"/>
</dbReference>
<comment type="caution">
    <text evidence="5">The sequence shown here is derived from an EMBL/GenBank/DDBJ whole genome shotgun (WGS) entry which is preliminary data.</text>
</comment>
<sequence length="993" mass="110353">MPPNFHGPKKRRREAYNVDVKLVEIYEDLASEKDEIRLKAAQGLISQFTPDKNPTDDQIKKVLLRLFRGLCSSRKAARIGFSIALAEMLTQIFAVKREGSELELVDALRLWESQSNTSNSESGQEQRDYLFGRLFGAEAIIKSAVLFEPHAVYEQWPKVLGLVFEIAQKKPWLREECGWIIYRLVYDLSARNLDAKYLEAALEGLCSHDLARSPEGVAVWLAAKDMFPAANFPSKIWKHDDPLDPKERSNLAKVMKESSTEEDKGENKAKSSGTWNSKLHFAWDAIISRTSETTKSKESKSSRLSFGEFWTEVVDNGLFAASSSDERKYWGFLLFNKILNEGSPQQAAQVFTKNLVRCLTNQLAVEDRYLHRMAVKVSKAIQARVSKEPGFAAAAVSGLMGTAGAVNFDQATKTKTIEKIVADANNEALEDIVPVFGKLLSNPGADDEKTAASNRQFIAGLLLSIVRAKATTGNSDSEEDFQSILEQILSILVRYAYFPNTADASTAPKPALSQATQEMLRNRINSSLNSILACQKYAATIPYAVVKQIRDAIKSEEYGKFNIDMDEKLQDSVKTAFKSLKKLSSKEKKGETSSLSAFKLLYSMTVLQVYSADADAVSMLEELDFCYTKFMGESDSKKQDTADASDALVEILLSFASKQSQLFRRMSEQVFGAFADQVTENGLESLISILEAKESLAGQQEMFDEQGDDDEDDVEEVSGDEDEEMADIDDLDSDVEVVEAGDASEPESDSDEDEEDASDDDEEDAAEVADFEAKLAAALGTHRADKDLTADESDSDADMNDDEMDAVDEQLAKVFRARRQVTSKLKDKKDARENMVNFKNRVLDLIEIFVKKCHSSTLALDLLLPLLRLARRSSVKQIASKANNVLREYTKLCKGSAVPKIEGEDEPVWELLRSIHKEARHSGPPAHATATSQASLLVVKVLVAHDKAAIAGVVDVYADTRKEQLCSTKCHVQPSFFTDWNNWCVSASKQLKN</sequence>
<dbReference type="AlphaFoldDB" id="A0AAD6MQG5"/>
<organism evidence="5 6">
    <name type="scientific">Penicillium malachiteum</name>
    <dbReference type="NCBI Taxonomy" id="1324776"/>
    <lineage>
        <taxon>Eukaryota</taxon>
        <taxon>Fungi</taxon>
        <taxon>Dikarya</taxon>
        <taxon>Ascomycota</taxon>
        <taxon>Pezizomycotina</taxon>
        <taxon>Eurotiomycetes</taxon>
        <taxon>Eurotiomycetidae</taxon>
        <taxon>Eurotiales</taxon>
        <taxon>Aspergillaceae</taxon>
        <taxon>Penicillium</taxon>
    </lineage>
</organism>
<evidence type="ECO:0008006" key="7">
    <source>
        <dbReference type="Google" id="ProtNLM"/>
    </source>
</evidence>
<dbReference type="InterPro" id="IPR016024">
    <property type="entry name" value="ARM-type_fold"/>
</dbReference>
<gene>
    <name evidence="5" type="ORF">N7493_011566</name>
</gene>
<dbReference type="EMBL" id="JAQJAN010000021">
    <property type="protein sequence ID" value="KAJ5703641.1"/>
    <property type="molecule type" value="Genomic_DNA"/>
</dbReference>
<dbReference type="Proteomes" id="UP001215712">
    <property type="component" value="Unassembled WGS sequence"/>
</dbReference>
<feature type="compositionally biased region" description="Basic and acidic residues" evidence="4">
    <location>
        <begin position="253"/>
        <end position="269"/>
    </location>
</feature>
<feature type="region of interest" description="Disordered" evidence="4">
    <location>
        <begin position="702"/>
        <end position="767"/>
    </location>
</feature>
<keyword evidence="6" id="KW-1185">Reference proteome</keyword>
<evidence type="ECO:0000256" key="2">
    <source>
        <dbReference type="ARBA" id="ARBA00006809"/>
    </source>
</evidence>
<dbReference type="PANTHER" id="PTHR13213:SF2">
    <property type="entry name" value="MYB-BINDING PROTEIN 1A"/>
    <property type="match status" value="1"/>
</dbReference>
<evidence type="ECO:0000313" key="6">
    <source>
        <dbReference type="Proteomes" id="UP001215712"/>
    </source>
</evidence>
<keyword evidence="3" id="KW-0539">Nucleus</keyword>
<name>A0AAD6MQG5_9EURO</name>
<reference evidence="5" key="1">
    <citation type="journal article" date="2023" name="IMA Fungus">
        <title>Comparative genomic study of the Penicillium genus elucidates a diverse pangenome and 15 lateral gene transfer events.</title>
        <authorList>
            <person name="Petersen C."/>
            <person name="Sorensen T."/>
            <person name="Nielsen M.R."/>
            <person name="Sondergaard T.E."/>
            <person name="Sorensen J.L."/>
            <person name="Fitzpatrick D.A."/>
            <person name="Frisvad J.C."/>
            <person name="Nielsen K.L."/>
        </authorList>
    </citation>
    <scope>NUCLEOTIDE SEQUENCE</scope>
    <source>
        <strain evidence="5">IBT 17514</strain>
    </source>
</reference>
<dbReference type="Pfam" id="PF04931">
    <property type="entry name" value="DNA_pol_phi"/>
    <property type="match status" value="1"/>
</dbReference>
<dbReference type="SUPFAM" id="SSF48371">
    <property type="entry name" value="ARM repeat"/>
    <property type="match status" value="1"/>
</dbReference>
<protein>
    <recommendedName>
        <fullName evidence="7">DNA polymerase V</fullName>
    </recommendedName>
</protein>
<dbReference type="GO" id="GO:0006355">
    <property type="term" value="P:regulation of DNA-templated transcription"/>
    <property type="evidence" value="ECO:0007669"/>
    <property type="project" value="InterPro"/>
</dbReference>
<evidence type="ECO:0000256" key="4">
    <source>
        <dbReference type="SAM" id="MobiDB-lite"/>
    </source>
</evidence>
<evidence type="ECO:0000256" key="3">
    <source>
        <dbReference type="ARBA" id="ARBA00023242"/>
    </source>
</evidence>
<feature type="region of interest" description="Disordered" evidence="4">
    <location>
        <begin position="253"/>
        <end position="273"/>
    </location>
</feature>
<evidence type="ECO:0000256" key="1">
    <source>
        <dbReference type="ARBA" id="ARBA00004123"/>
    </source>
</evidence>
<proteinExistence type="inferred from homology"/>
<dbReference type="PANTHER" id="PTHR13213">
    <property type="entry name" value="MYB-BINDING PROTEIN 1A FAMILY MEMBER"/>
    <property type="match status" value="1"/>
</dbReference>
<dbReference type="GO" id="GO:0005730">
    <property type="term" value="C:nucleolus"/>
    <property type="evidence" value="ECO:0007669"/>
    <property type="project" value="InterPro"/>
</dbReference>
<evidence type="ECO:0000313" key="5">
    <source>
        <dbReference type="EMBL" id="KAJ5703641.1"/>
    </source>
</evidence>
<comment type="similarity">
    <text evidence="2">Belongs to the MYBBP1A family.</text>
</comment>
<accession>A0AAD6MQG5</accession>